<name>A0A348HFI1_9GAMM</name>
<dbReference type="InterPro" id="IPR036679">
    <property type="entry name" value="FlgN-like_sf"/>
</dbReference>
<keyword evidence="6" id="KW-0966">Cell projection</keyword>
<sequence>MTTARTLSHALEQMSDALAELRVLMRREHELFAHANIDIAALSEITQQKAQLLGQLETFEQQRREVIEQQGFNGRDRDASLAAADAIGEGERWQDILEVARQVKSMNAVSATIIEERSRIERQLMKAIRPEESEPLYGASGRPQRHRASRYRVVG</sequence>
<keyword evidence="7" id="KW-1185">Reference proteome</keyword>
<dbReference type="SUPFAM" id="SSF140566">
    <property type="entry name" value="FlgN-like"/>
    <property type="match status" value="1"/>
</dbReference>
<evidence type="ECO:0000256" key="4">
    <source>
        <dbReference type="SAM" id="Coils"/>
    </source>
</evidence>
<evidence type="ECO:0000313" key="7">
    <source>
        <dbReference type="Proteomes" id="UP000267342"/>
    </source>
</evidence>
<organism evidence="6 7">
    <name type="scientific">Zymobacter palmae</name>
    <dbReference type="NCBI Taxonomy" id="33074"/>
    <lineage>
        <taxon>Bacteria</taxon>
        <taxon>Pseudomonadati</taxon>
        <taxon>Pseudomonadota</taxon>
        <taxon>Gammaproteobacteria</taxon>
        <taxon>Oceanospirillales</taxon>
        <taxon>Halomonadaceae</taxon>
        <taxon>Zymobacter group</taxon>
        <taxon>Zymobacter</taxon>
    </lineage>
</organism>
<evidence type="ECO:0000256" key="2">
    <source>
        <dbReference type="ARBA" id="ARBA00007703"/>
    </source>
</evidence>
<feature type="coiled-coil region" evidence="4">
    <location>
        <begin position="42"/>
        <end position="69"/>
    </location>
</feature>
<proteinExistence type="inferred from homology"/>
<evidence type="ECO:0000256" key="5">
    <source>
        <dbReference type="SAM" id="MobiDB-lite"/>
    </source>
</evidence>
<feature type="region of interest" description="Disordered" evidence="5">
    <location>
        <begin position="131"/>
        <end position="155"/>
    </location>
</feature>
<accession>A0A348HFI1</accession>
<dbReference type="InterPro" id="IPR007809">
    <property type="entry name" value="FlgN-like"/>
</dbReference>
<gene>
    <name evidence="6" type="ORF">ZBT109_1627</name>
</gene>
<keyword evidence="4" id="KW-0175">Coiled coil</keyword>
<dbReference type="KEGG" id="zpl:ZBT109_1627"/>
<feature type="compositionally biased region" description="Basic residues" evidence="5">
    <location>
        <begin position="143"/>
        <end position="155"/>
    </location>
</feature>
<evidence type="ECO:0000256" key="1">
    <source>
        <dbReference type="ARBA" id="ARBA00002397"/>
    </source>
</evidence>
<dbReference type="Pfam" id="PF05130">
    <property type="entry name" value="FlgN"/>
    <property type="match status" value="1"/>
</dbReference>
<keyword evidence="6" id="KW-0282">Flagellum</keyword>
<dbReference type="AlphaFoldDB" id="A0A348HFI1"/>
<keyword evidence="3" id="KW-1005">Bacterial flagellum biogenesis</keyword>
<dbReference type="EMBL" id="AP018933">
    <property type="protein sequence ID" value="BBG30383.1"/>
    <property type="molecule type" value="Genomic_DNA"/>
</dbReference>
<dbReference type="Gene3D" id="1.20.58.300">
    <property type="entry name" value="FlgN-like"/>
    <property type="match status" value="1"/>
</dbReference>
<comment type="similarity">
    <text evidence="2">Belongs to the FlgN family.</text>
</comment>
<evidence type="ECO:0000256" key="3">
    <source>
        <dbReference type="ARBA" id="ARBA00022795"/>
    </source>
</evidence>
<keyword evidence="6" id="KW-0969">Cilium</keyword>
<comment type="function">
    <text evidence="1">Required for the efficient initiation of filament assembly.</text>
</comment>
<protein>
    <submittedName>
        <fullName evidence="6">Flagellar biosynthesis/type III secretory</fullName>
    </submittedName>
</protein>
<dbReference type="Proteomes" id="UP000267342">
    <property type="component" value="Chromosome"/>
</dbReference>
<dbReference type="GO" id="GO:0044780">
    <property type="term" value="P:bacterial-type flagellum assembly"/>
    <property type="evidence" value="ECO:0007669"/>
    <property type="project" value="InterPro"/>
</dbReference>
<dbReference type="STRING" id="1123510.GCA_000620025_02428"/>
<dbReference type="RefSeq" id="WP_027705465.1">
    <property type="nucleotide sequence ID" value="NZ_AP018933.1"/>
</dbReference>
<evidence type="ECO:0000313" key="6">
    <source>
        <dbReference type="EMBL" id="BBG30383.1"/>
    </source>
</evidence>
<reference evidence="6 7" key="1">
    <citation type="submission" date="2018-09" db="EMBL/GenBank/DDBJ databases">
        <title>Zymobacter palmae IAM14233 (=T109) whole genome analysis.</title>
        <authorList>
            <person name="Yanase H."/>
        </authorList>
    </citation>
    <scope>NUCLEOTIDE SEQUENCE [LARGE SCALE GENOMIC DNA]</scope>
    <source>
        <strain evidence="6 7">IAM14233</strain>
    </source>
</reference>